<evidence type="ECO:0000256" key="3">
    <source>
        <dbReference type="ARBA" id="ARBA00022763"/>
    </source>
</evidence>
<keyword evidence="8" id="KW-1185">Reference proteome</keyword>
<evidence type="ECO:0000256" key="2">
    <source>
        <dbReference type="ARBA" id="ARBA00022759"/>
    </source>
</evidence>
<comment type="similarity">
    <text evidence="6">Belongs to the vsr family.</text>
</comment>
<dbReference type="SUPFAM" id="SSF52980">
    <property type="entry name" value="Restriction endonuclease-like"/>
    <property type="match status" value="1"/>
</dbReference>
<evidence type="ECO:0000256" key="6">
    <source>
        <dbReference type="PIRNR" id="PIRNR018267"/>
    </source>
</evidence>
<dbReference type="GO" id="GO:0016787">
    <property type="term" value="F:hydrolase activity"/>
    <property type="evidence" value="ECO:0007669"/>
    <property type="project" value="UniProtKB-KW"/>
</dbReference>
<dbReference type="NCBIfam" id="TIGR00632">
    <property type="entry name" value="vsr"/>
    <property type="match status" value="1"/>
</dbReference>
<evidence type="ECO:0000256" key="1">
    <source>
        <dbReference type="ARBA" id="ARBA00022722"/>
    </source>
</evidence>
<dbReference type="EMBL" id="FRCB01000002">
    <property type="protein sequence ID" value="SHL70849.1"/>
    <property type="molecule type" value="Genomic_DNA"/>
</dbReference>
<keyword evidence="1 6" id="KW-0540">Nuclease</keyword>
<gene>
    <name evidence="7" type="ORF">SAMN05443432_102305</name>
</gene>
<dbReference type="InterPro" id="IPR004603">
    <property type="entry name" value="DNA_mismatch_endonuc_vsr"/>
</dbReference>
<organism evidence="7 8">
    <name type="scientific">Roseovarius litoreus</name>
    <dbReference type="NCBI Taxonomy" id="1155722"/>
    <lineage>
        <taxon>Bacteria</taxon>
        <taxon>Pseudomonadati</taxon>
        <taxon>Pseudomonadota</taxon>
        <taxon>Alphaproteobacteria</taxon>
        <taxon>Rhodobacterales</taxon>
        <taxon>Roseobacteraceae</taxon>
        <taxon>Roseovarius</taxon>
    </lineage>
</organism>
<keyword evidence="5 6" id="KW-0234">DNA repair</keyword>
<dbReference type="InterPro" id="IPR011335">
    <property type="entry name" value="Restrct_endonuc-II-like"/>
</dbReference>
<proteinExistence type="inferred from homology"/>
<protein>
    <recommendedName>
        <fullName evidence="6">Very short patch repair endonuclease</fullName>
        <ecNumber evidence="6">3.1.-.-</ecNumber>
    </recommendedName>
</protein>
<keyword evidence="2 6" id="KW-0255">Endonuclease</keyword>
<accession>A0A1M7CVI7</accession>
<dbReference type="EC" id="3.1.-.-" evidence="6"/>
<evidence type="ECO:0000313" key="8">
    <source>
        <dbReference type="Proteomes" id="UP000322545"/>
    </source>
</evidence>
<keyword evidence="4 6" id="KW-0378">Hydrolase</keyword>
<dbReference type="GO" id="GO:0006298">
    <property type="term" value="P:mismatch repair"/>
    <property type="evidence" value="ECO:0007669"/>
    <property type="project" value="UniProtKB-UniRule"/>
</dbReference>
<dbReference type="Gene3D" id="3.40.960.10">
    <property type="entry name" value="VSR Endonuclease"/>
    <property type="match status" value="1"/>
</dbReference>
<reference evidence="7 8" key="1">
    <citation type="submission" date="2016-11" db="EMBL/GenBank/DDBJ databases">
        <authorList>
            <person name="Varghese N."/>
            <person name="Submissions S."/>
        </authorList>
    </citation>
    <scope>NUCLEOTIDE SEQUENCE [LARGE SCALE GENOMIC DNA]</scope>
    <source>
        <strain evidence="7 8">DSM 28249</strain>
    </source>
</reference>
<sequence length="154" mass="17477">MADPLTPEQRKKVMRSNKGKNTKLELAVRKGLYARGLRYRLHGSGALGSPDLVFKKRRVVVFIHGCFWHQHPGCPKAAKVAQGREPKWAVKFKDNVARDKKNIEAALAAGFRVAVVWECAIEQKRKSSDKREATLDFLAEWITNRADRKIIEIG</sequence>
<evidence type="ECO:0000256" key="5">
    <source>
        <dbReference type="ARBA" id="ARBA00023204"/>
    </source>
</evidence>
<evidence type="ECO:0000256" key="4">
    <source>
        <dbReference type="ARBA" id="ARBA00022801"/>
    </source>
</evidence>
<dbReference type="PIRSF" id="PIRSF018267">
    <property type="entry name" value="VSR_endonuc"/>
    <property type="match status" value="1"/>
</dbReference>
<dbReference type="AlphaFoldDB" id="A0A1M7CVI7"/>
<evidence type="ECO:0000313" key="7">
    <source>
        <dbReference type="EMBL" id="SHL70849.1"/>
    </source>
</evidence>
<name>A0A1M7CVI7_9RHOB</name>
<dbReference type="GO" id="GO:0004519">
    <property type="term" value="F:endonuclease activity"/>
    <property type="evidence" value="ECO:0007669"/>
    <property type="project" value="UniProtKB-KW"/>
</dbReference>
<comment type="function">
    <text evidence="6">May nick specific sequences that contain T:G mispairs resulting from m5C-deamination.</text>
</comment>
<dbReference type="Proteomes" id="UP000322545">
    <property type="component" value="Unassembled WGS sequence"/>
</dbReference>
<dbReference type="Pfam" id="PF03852">
    <property type="entry name" value="Vsr"/>
    <property type="match status" value="1"/>
</dbReference>
<keyword evidence="3 6" id="KW-0227">DNA damage</keyword>
<dbReference type="RefSeq" id="WP_149778638.1">
    <property type="nucleotide sequence ID" value="NZ_FRCB01000002.1"/>
</dbReference>
<dbReference type="CDD" id="cd00221">
    <property type="entry name" value="Vsr"/>
    <property type="match status" value="1"/>
</dbReference>